<evidence type="ECO:0000313" key="2">
    <source>
        <dbReference type="EMBL" id="KHF42606.1"/>
    </source>
</evidence>
<dbReference type="InterPro" id="IPR007278">
    <property type="entry name" value="DUF397"/>
</dbReference>
<sequence>MTGPLPWRKSSYSGPNGNCVEFAPTDDGSGDVLIRHSKYPDDTVIRYTAAEWTAFIAGAKDGEFDL</sequence>
<gene>
    <name evidence="2" type="ORF">MINT15_28080</name>
</gene>
<name>A0A837DA03_9PSEU</name>
<reference evidence="2 3" key="1">
    <citation type="submission" date="2014-10" db="EMBL/GenBank/DDBJ databases">
        <title>Genome sequence of Micropolyspora internatus JCM3315.</title>
        <authorList>
            <person name="Shin S.-K."/>
            <person name="Yi H."/>
        </authorList>
    </citation>
    <scope>NUCLEOTIDE SEQUENCE [LARGE SCALE GENOMIC DNA]</scope>
    <source>
        <strain evidence="2 3">JCM 3315</strain>
    </source>
</reference>
<evidence type="ECO:0000313" key="3">
    <source>
        <dbReference type="Proteomes" id="UP000030848"/>
    </source>
</evidence>
<dbReference type="RefSeq" id="WP_015785782.1">
    <property type="nucleotide sequence ID" value="NZ_CALJZO010000120.1"/>
</dbReference>
<protein>
    <recommendedName>
        <fullName evidence="1">DUF397 domain-containing protein</fullName>
    </recommendedName>
</protein>
<proteinExistence type="predicted"/>
<accession>A0A837DA03</accession>
<comment type="caution">
    <text evidence="2">The sequence shown here is derived from an EMBL/GenBank/DDBJ whole genome shotgun (WGS) entry which is preliminary data.</text>
</comment>
<dbReference type="EMBL" id="JRZE01000006">
    <property type="protein sequence ID" value="KHF42606.1"/>
    <property type="molecule type" value="Genomic_DNA"/>
</dbReference>
<evidence type="ECO:0000259" key="1">
    <source>
        <dbReference type="Pfam" id="PF04149"/>
    </source>
</evidence>
<dbReference type="Pfam" id="PF04149">
    <property type="entry name" value="DUF397"/>
    <property type="match status" value="1"/>
</dbReference>
<dbReference type="AlphaFoldDB" id="A0A837DA03"/>
<feature type="domain" description="DUF397" evidence="1">
    <location>
        <begin position="6"/>
        <end position="60"/>
    </location>
</feature>
<dbReference type="Proteomes" id="UP000030848">
    <property type="component" value="Unassembled WGS sequence"/>
</dbReference>
<organism evidence="2 3">
    <name type="scientific">Saccharomonospora viridis</name>
    <dbReference type="NCBI Taxonomy" id="1852"/>
    <lineage>
        <taxon>Bacteria</taxon>
        <taxon>Bacillati</taxon>
        <taxon>Actinomycetota</taxon>
        <taxon>Actinomycetes</taxon>
        <taxon>Pseudonocardiales</taxon>
        <taxon>Pseudonocardiaceae</taxon>
        <taxon>Saccharomonospora</taxon>
    </lineage>
</organism>
<dbReference type="OrthoDB" id="4299240at2"/>